<reference evidence="6" key="2">
    <citation type="journal article" date="2021" name="PeerJ">
        <title>Extensive microbial diversity within the chicken gut microbiome revealed by metagenomics and culture.</title>
        <authorList>
            <person name="Gilroy R."/>
            <person name="Ravi A."/>
            <person name="Getino M."/>
            <person name="Pursley I."/>
            <person name="Horton D.L."/>
            <person name="Alikhan N.F."/>
            <person name="Baker D."/>
            <person name="Gharbi K."/>
            <person name="Hall N."/>
            <person name="Watson M."/>
            <person name="Adriaenssens E.M."/>
            <person name="Foster-Nyarko E."/>
            <person name="Jarju S."/>
            <person name="Secka A."/>
            <person name="Antonio M."/>
            <person name="Oren A."/>
            <person name="Chaudhuri R.R."/>
            <person name="La Ragione R."/>
            <person name="Hildebrand F."/>
            <person name="Pallen M.J."/>
        </authorList>
    </citation>
    <scope>NUCLEOTIDE SEQUENCE</scope>
    <source>
        <strain evidence="6">13361</strain>
    </source>
</reference>
<comment type="caution">
    <text evidence="6">The sequence shown here is derived from an EMBL/GenBank/DDBJ whole genome shotgun (WGS) entry which is preliminary data.</text>
</comment>
<evidence type="ECO:0000256" key="2">
    <source>
        <dbReference type="ARBA" id="ARBA00009774"/>
    </source>
</evidence>
<evidence type="ECO:0000256" key="3">
    <source>
        <dbReference type="ARBA" id="ARBA00022573"/>
    </source>
</evidence>
<reference evidence="6" key="1">
    <citation type="submission" date="2020-10" db="EMBL/GenBank/DDBJ databases">
        <authorList>
            <person name="Gilroy R."/>
        </authorList>
    </citation>
    <scope>NUCLEOTIDE SEQUENCE</scope>
    <source>
        <strain evidence="6">13361</strain>
    </source>
</reference>
<dbReference type="InterPro" id="IPR036588">
    <property type="entry name" value="CobH/CbiC_sf"/>
</dbReference>
<dbReference type="InterPro" id="IPR003722">
    <property type="entry name" value="Cbl_synth_CobH/CbiC"/>
</dbReference>
<dbReference type="EMBL" id="DVFK01000006">
    <property type="protein sequence ID" value="HIQ66932.1"/>
    <property type="molecule type" value="Genomic_DNA"/>
</dbReference>
<evidence type="ECO:0000313" key="7">
    <source>
        <dbReference type="Proteomes" id="UP000886796"/>
    </source>
</evidence>
<proteinExistence type="inferred from homology"/>
<evidence type="ECO:0000259" key="5">
    <source>
        <dbReference type="Pfam" id="PF02570"/>
    </source>
</evidence>
<dbReference type="GO" id="GO:0009236">
    <property type="term" value="P:cobalamin biosynthetic process"/>
    <property type="evidence" value="ECO:0007669"/>
    <property type="project" value="UniProtKB-KW"/>
</dbReference>
<comment type="similarity">
    <text evidence="2">Belongs to the CobH/CbiC family.</text>
</comment>
<evidence type="ECO:0000256" key="4">
    <source>
        <dbReference type="ARBA" id="ARBA00023235"/>
    </source>
</evidence>
<accession>A0A9D0Z0F0</accession>
<dbReference type="PANTHER" id="PTHR43588">
    <property type="entry name" value="COBALT-PRECORRIN-8 METHYLMUTASE"/>
    <property type="match status" value="1"/>
</dbReference>
<dbReference type="Gene3D" id="3.40.50.10230">
    <property type="entry name" value="Cobalamin biosynthesis CobH/CbiC, precorrin-8X methylmutase"/>
    <property type="match status" value="1"/>
</dbReference>
<comment type="pathway">
    <text evidence="1">Cofactor biosynthesis; adenosylcobalamin biosynthesis.</text>
</comment>
<dbReference type="PANTHER" id="PTHR43588:SF1">
    <property type="entry name" value="COBALT-PRECORRIN-8 METHYLMUTASE"/>
    <property type="match status" value="1"/>
</dbReference>
<keyword evidence="4" id="KW-0413">Isomerase</keyword>
<feature type="domain" description="Cobalamin biosynthesis precorrin-8X methylmutase CobH/CbiC" evidence="5">
    <location>
        <begin position="9"/>
        <end position="210"/>
    </location>
</feature>
<protein>
    <submittedName>
        <fullName evidence="6">Precorrin-8X methylmutase</fullName>
    </submittedName>
</protein>
<dbReference type="AlphaFoldDB" id="A0A9D0Z0F0"/>
<keyword evidence="3" id="KW-0169">Cobalamin biosynthesis</keyword>
<name>A0A9D0Z0F0_9FIRM</name>
<dbReference type="Pfam" id="PF02570">
    <property type="entry name" value="CbiC"/>
    <property type="match status" value="1"/>
</dbReference>
<dbReference type="Proteomes" id="UP000886796">
    <property type="component" value="Unassembled WGS sequence"/>
</dbReference>
<sequence>MTEHKLPADIERTSLSIITKELEALGIALEPENAPVVKRVIHTTADFDYAKNLYISSGAVALGAAALAKGTPIITDTNMARAGVSKPGLAKCGGEVLCYMAEPEVAEAAKLAGTTRAVAAVKKAAALYPTGIFAVGNAPTALLALCEEMEKNPDFRPDLIVGVPVGFVNVVESKELLVKTCEAFSVPVIAAMGRKGGSNVAAAICNALIYTAADMLDPTNRGWQG</sequence>
<evidence type="ECO:0000313" key="6">
    <source>
        <dbReference type="EMBL" id="HIQ66932.1"/>
    </source>
</evidence>
<gene>
    <name evidence="6" type="ORF">IAB74_00275</name>
</gene>
<dbReference type="GO" id="GO:0016993">
    <property type="term" value="F:precorrin-8X methylmutase activity"/>
    <property type="evidence" value="ECO:0007669"/>
    <property type="project" value="InterPro"/>
</dbReference>
<organism evidence="6 7">
    <name type="scientific">Candidatus Faecousia excrementigallinarum</name>
    <dbReference type="NCBI Taxonomy" id="2840806"/>
    <lineage>
        <taxon>Bacteria</taxon>
        <taxon>Bacillati</taxon>
        <taxon>Bacillota</taxon>
        <taxon>Clostridia</taxon>
        <taxon>Eubacteriales</taxon>
        <taxon>Oscillospiraceae</taxon>
        <taxon>Faecousia</taxon>
    </lineage>
</organism>
<evidence type="ECO:0000256" key="1">
    <source>
        <dbReference type="ARBA" id="ARBA00004953"/>
    </source>
</evidence>
<dbReference type="SUPFAM" id="SSF63965">
    <property type="entry name" value="Precorrin-8X methylmutase CbiC/CobH"/>
    <property type="match status" value="1"/>
</dbReference>